<sequence>MKKTIVALAVAAVAATSANAATVYN</sequence>
<dbReference type="AlphaFoldDB" id="D1D8K6"/>
<proteinExistence type="predicted"/>
<gene>
    <name evidence="2" type="primary">ompH1</name>
</gene>
<feature type="chain" id="PRO_5003022339" evidence="1">
    <location>
        <begin position="21"/>
        <end position="25"/>
    </location>
</feature>
<protein>
    <submittedName>
        <fullName evidence="2">Truncated OmpH1</fullName>
    </submittedName>
</protein>
<dbReference type="EMBL" id="EF102481">
    <property type="protein sequence ID" value="ABO33302.1"/>
    <property type="molecule type" value="Genomic_DNA"/>
</dbReference>
<reference evidence="2" key="1">
    <citation type="journal article" date="2008" name="Int. Microbiol.">
        <title>Heterologous protective immunization elicited in mice by Pasteurella multocida fur ompH.</title>
        <authorList>
            <person name="Garrido M.E."/>
            <person name="Bosch M."/>
            <person name="Bigas A."/>
            <person name="Badiola I."/>
            <person name="Barbe J."/>
            <person name="Llagostera M."/>
        </authorList>
    </citation>
    <scope>NUCLEOTIDE SEQUENCE</scope>
    <source>
        <strain evidence="2">PM1094</strain>
    </source>
</reference>
<name>D1D8K6_PASMD</name>
<keyword evidence="1" id="KW-0732">Signal</keyword>
<evidence type="ECO:0000313" key="2">
    <source>
        <dbReference type="EMBL" id="ABO33302.1"/>
    </source>
</evidence>
<feature type="signal peptide" evidence="1">
    <location>
        <begin position="1"/>
        <end position="20"/>
    </location>
</feature>
<organism evidence="2">
    <name type="scientific">Pasteurella multocida</name>
    <dbReference type="NCBI Taxonomy" id="747"/>
    <lineage>
        <taxon>Bacteria</taxon>
        <taxon>Pseudomonadati</taxon>
        <taxon>Pseudomonadota</taxon>
        <taxon>Gammaproteobacteria</taxon>
        <taxon>Pasteurellales</taxon>
        <taxon>Pasteurellaceae</taxon>
        <taxon>Pasteurella</taxon>
    </lineage>
</organism>
<evidence type="ECO:0000256" key="1">
    <source>
        <dbReference type="SAM" id="SignalP"/>
    </source>
</evidence>
<accession>D1D8K6</accession>